<feature type="signal peptide" evidence="7">
    <location>
        <begin position="1"/>
        <end position="20"/>
    </location>
</feature>
<evidence type="ECO:0000256" key="7">
    <source>
        <dbReference type="SAM" id="SignalP"/>
    </source>
</evidence>
<comment type="catalytic activity">
    <reaction evidence="1">
        <text>Hydrolysis of (1-&gt;4)-beta-linkages between N-acetylmuramic acid and N-acetyl-D-glucosamine residues in a peptidoglycan and between N-acetyl-D-glucosamine residues in chitodextrins.</text>
        <dbReference type="EC" id="3.2.1.17"/>
    </reaction>
</comment>
<dbReference type="PANTHER" id="PTHR38107:SF3">
    <property type="entry name" value="LYSOZYME RRRD-RELATED"/>
    <property type="match status" value="1"/>
</dbReference>
<keyword evidence="7" id="KW-0732">Signal</keyword>
<dbReference type="Pfam" id="PF00959">
    <property type="entry name" value="Phage_lysozyme"/>
    <property type="match status" value="1"/>
</dbReference>
<dbReference type="InterPro" id="IPR034690">
    <property type="entry name" value="Endolysin_T4_type"/>
</dbReference>
<dbReference type="InterPro" id="IPR002196">
    <property type="entry name" value="Glyco_hydro_24"/>
</dbReference>
<evidence type="ECO:0000313" key="9">
    <source>
        <dbReference type="Proteomes" id="UP001172684"/>
    </source>
</evidence>
<organism evidence="8 9">
    <name type="scientific">Coniosporium apollinis</name>
    <dbReference type="NCBI Taxonomy" id="61459"/>
    <lineage>
        <taxon>Eukaryota</taxon>
        <taxon>Fungi</taxon>
        <taxon>Dikarya</taxon>
        <taxon>Ascomycota</taxon>
        <taxon>Pezizomycotina</taxon>
        <taxon>Dothideomycetes</taxon>
        <taxon>Dothideomycetes incertae sedis</taxon>
        <taxon>Coniosporium</taxon>
    </lineage>
</organism>
<dbReference type="CDD" id="cd00737">
    <property type="entry name" value="lyz_endolysin_autolysin"/>
    <property type="match status" value="1"/>
</dbReference>
<keyword evidence="9" id="KW-1185">Reference proteome</keyword>
<evidence type="ECO:0000256" key="5">
    <source>
        <dbReference type="ARBA" id="ARBA00023200"/>
    </source>
</evidence>
<dbReference type="SUPFAM" id="SSF53955">
    <property type="entry name" value="Lysozyme-like"/>
    <property type="match status" value="1"/>
</dbReference>
<dbReference type="InterPro" id="IPR051018">
    <property type="entry name" value="Bacteriophage_GH24"/>
</dbReference>
<keyword evidence="6" id="KW-0326">Glycosidase</keyword>
<evidence type="ECO:0000256" key="2">
    <source>
        <dbReference type="ARBA" id="ARBA00022529"/>
    </source>
</evidence>
<name>A0ABQ9P6V3_9PEZI</name>
<comment type="caution">
    <text evidence="8">The sequence shown here is derived from an EMBL/GenBank/DDBJ whole genome shotgun (WGS) entry which is preliminary data.</text>
</comment>
<evidence type="ECO:0000256" key="6">
    <source>
        <dbReference type="ARBA" id="ARBA00023295"/>
    </source>
</evidence>
<reference evidence="8" key="1">
    <citation type="submission" date="2022-10" db="EMBL/GenBank/DDBJ databases">
        <title>Culturing micro-colonial fungi from biological soil crusts in the Mojave desert and describing Neophaeococcomyces mojavensis, and introducing the new genera and species Taxawa tesnikishii.</title>
        <authorList>
            <person name="Kurbessoian T."/>
            <person name="Stajich J.E."/>
        </authorList>
    </citation>
    <scope>NUCLEOTIDE SEQUENCE</scope>
    <source>
        <strain evidence="8">TK_1</strain>
    </source>
</reference>
<keyword evidence="5" id="KW-1035">Host cytoplasm</keyword>
<keyword evidence="3" id="KW-0081">Bacteriolytic enzyme</keyword>
<dbReference type="EMBL" id="JAPDRL010000001">
    <property type="protein sequence ID" value="KAJ9669686.1"/>
    <property type="molecule type" value="Genomic_DNA"/>
</dbReference>
<sequence>MHSSLITVFLAFAALPLATAAPTAEAELVGVFRRATGCTINSGQKGECVATAACRGAGGRSEAGHCPGAADIQCCTYGGCTAGGKAGLCQPSETCTGTRTAGLCPGAANIQCCTASTPGGTCGPPDVNAATVALIKEFEGFVRSPAPDPIGLPTVGFGHLCKTAGCAEVPYKFPLTEAQAAALLQTDLKTYEKCLADKVADSVKLSDNQYGALVSWTFNVGCGNMGSSTLVRRLNAGEAPNTVAAQELPKWNKAGGNVLAGLTRRRAAEVKLFQTASGTQALPSRC</sequence>
<evidence type="ECO:0000313" key="8">
    <source>
        <dbReference type="EMBL" id="KAJ9669686.1"/>
    </source>
</evidence>
<dbReference type="InterPro" id="IPR023347">
    <property type="entry name" value="Lysozyme_dom_sf"/>
</dbReference>
<dbReference type="Proteomes" id="UP001172684">
    <property type="component" value="Unassembled WGS sequence"/>
</dbReference>
<evidence type="ECO:0000256" key="4">
    <source>
        <dbReference type="ARBA" id="ARBA00022801"/>
    </source>
</evidence>
<protein>
    <recommendedName>
        <fullName evidence="10">Lysozyme</fullName>
    </recommendedName>
</protein>
<dbReference type="PANTHER" id="PTHR38107">
    <property type="match status" value="1"/>
</dbReference>
<evidence type="ECO:0000256" key="1">
    <source>
        <dbReference type="ARBA" id="ARBA00000632"/>
    </source>
</evidence>
<dbReference type="InterPro" id="IPR023346">
    <property type="entry name" value="Lysozyme-like_dom_sf"/>
</dbReference>
<evidence type="ECO:0008006" key="10">
    <source>
        <dbReference type="Google" id="ProtNLM"/>
    </source>
</evidence>
<dbReference type="InterPro" id="IPR033907">
    <property type="entry name" value="Endolysin_autolysin"/>
</dbReference>
<keyword evidence="4" id="KW-0378">Hydrolase</keyword>
<dbReference type="HAMAP" id="MF_04110">
    <property type="entry name" value="ENDOLYSIN_T4"/>
    <property type="match status" value="1"/>
</dbReference>
<accession>A0ABQ9P6V3</accession>
<keyword evidence="2" id="KW-0929">Antimicrobial</keyword>
<evidence type="ECO:0000256" key="3">
    <source>
        <dbReference type="ARBA" id="ARBA00022638"/>
    </source>
</evidence>
<proteinExistence type="inferred from homology"/>
<gene>
    <name evidence="8" type="ORF">H2201_000070</name>
</gene>
<dbReference type="Gene3D" id="1.10.530.40">
    <property type="match status" value="1"/>
</dbReference>
<feature type="chain" id="PRO_5045671890" description="Lysozyme" evidence="7">
    <location>
        <begin position="21"/>
        <end position="286"/>
    </location>
</feature>